<dbReference type="GO" id="GO:0046820">
    <property type="term" value="F:4-amino-4-deoxychorismate synthase activity"/>
    <property type="evidence" value="ECO:0007669"/>
    <property type="project" value="UniProtKB-EC"/>
</dbReference>
<keyword evidence="5" id="KW-0808">Transferase</keyword>
<dbReference type="Pfam" id="PF00117">
    <property type="entry name" value="GATase"/>
    <property type="match status" value="1"/>
</dbReference>
<dbReference type="EMBL" id="PPQS01000016">
    <property type="protein sequence ID" value="PNZ50372.1"/>
    <property type="molecule type" value="Genomic_DNA"/>
</dbReference>
<keyword evidence="1 5" id="KW-0315">Glutamine amidotransferase</keyword>
<reference evidence="3 6" key="1">
    <citation type="submission" date="2014-05" db="EMBL/GenBank/DDBJ databases">
        <authorList>
            <person name="Aslett A.Martin."/>
            <person name="De Silva Nishadi"/>
        </authorList>
    </citation>
    <scope>NUCLEOTIDE SEQUENCE [LARGE SCALE GENOMIC DNA]</scope>
</reference>
<reference evidence="4 8" key="3">
    <citation type="submission" date="2020-10" db="EMBL/GenBank/DDBJ databases">
        <title>Phenotypic and genomic profiling of Staphylococcus argenteus in Canada and the United States and recommendations for clinical result reporting.</title>
        <authorList>
            <person name="Eshaghi A."/>
            <person name="Bommersbach C."/>
            <person name="Zitterman S."/>
            <person name="Burnham C.-A.D."/>
            <person name="Patel R."/>
            <person name="Schuetz A.N."/>
            <person name="Patel S.N."/>
            <person name="Kus J.V."/>
        </authorList>
    </citation>
    <scope>NUCLEOTIDE SEQUENCE [LARGE SCALE GENOMIC DNA]</scope>
    <source>
        <strain evidence="4 8">DSM 28300</strain>
    </source>
</reference>
<keyword evidence="8" id="KW-1185">Reference proteome</keyword>
<dbReference type="InterPro" id="IPR017926">
    <property type="entry name" value="GATASE"/>
</dbReference>
<dbReference type="EC" id="2.6.1.85" evidence="3"/>
<dbReference type="Proteomes" id="UP000236395">
    <property type="component" value="Unassembled WGS sequence"/>
</dbReference>
<proteinExistence type="predicted"/>
<dbReference type="Gene3D" id="3.40.50.880">
    <property type="match status" value="1"/>
</dbReference>
<dbReference type="GeneID" id="98345056"/>
<dbReference type="InterPro" id="IPR006221">
    <property type="entry name" value="TrpG/PapA_dom"/>
</dbReference>
<evidence type="ECO:0000313" key="4">
    <source>
        <dbReference type="EMBL" id="MBE2129152.1"/>
    </source>
</evidence>
<dbReference type="PRINTS" id="PR00097">
    <property type="entry name" value="ANTSNTHASEII"/>
</dbReference>
<evidence type="ECO:0000313" key="6">
    <source>
        <dbReference type="Proteomes" id="UP000044616"/>
    </source>
</evidence>
<protein>
    <submittedName>
        <fullName evidence="4">Aminodeoxychorismate/anthranilate synthase component II</fullName>
    </submittedName>
    <submittedName>
        <fullName evidence="3">Glutamine amidotransferase class-I protein</fullName>
        <ecNumber evidence="3">2.6.1.85</ecNumber>
    </submittedName>
    <submittedName>
        <fullName evidence="5">Type 1 glutamine amidotransferase</fullName>
    </submittedName>
</protein>
<dbReference type="GO" id="GO:0005829">
    <property type="term" value="C:cytosol"/>
    <property type="evidence" value="ECO:0007669"/>
    <property type="project" value="TreeGrafter"/>
</dbReference>
<dbReference type="PROSITE" id="PS51273">
    <property type="entry name" value="GATASE_TYPE_1"/>
    <property type="match status" value="1"/>
</dbReference>
<dbReference type="CDD" id="cd01743">
    <property type="entry name" value="GATase1_Anthranilate_Synthase"/>
    <property type="match status" value="1"/>
</dbReference>
<dbReference type="PRINTS" id="PR00096">
    <property type="entry name" value="GATASE"/>
</dbReference>
<evidence type="ECO:0000313" key="7">
    <source>
        <dbReference type="Proteomes" id="UP000236395"/>
    </source>
</evidence>
<evidence type="ECO:0000313" key="8">
    <source>
        <dbReference type="Proteomes" id="UP000596960"/>
    </source>
</evidence>
<dbReference type="GO" id="GO:0000162">
    <property type="term" value="P:L-tryptophan biosynthetic process"/>
    <property type="evidence" value="ECO:0007669"/>
    <property type="project" value="TreeGrafter"/>
</dbReference>
<organism evidence="5 7">
    <name type="scientific">Staphylococcus schweitzeri</name>
    <dbReference type="NCBI Taxonomy" id="1654388"/>
    <lineage>
        <taxon>Bacteria</taxon>
        <taxon>Bacillati</taxon>
        <taxon>Bacillota</taxon>
        <taxon>Bacilli</taxon>
        <taxon>Bacillales</taxon>
        <taxon>Staphylococcaceae</taxon>
        <taxon>Staphylococcus</taxon>
    </lineage>
</organism>
<dbReference type="Proteomes" id="UP000044616">
    <property type="component" value="Unassembled WGS sequence"/>
</dbReference>
<accession>A0A077UJ17</accession>
<dbReference type="FunFam" id="3.40.50.880:FF:000003">
    <property type="entry name" value="Anthranilate synthase component II"/>
    <property type="match status" value="1"/>
</dbReference>
<dbReference type="PANTHER" id="PTHR43418">
    <property type="entry name" value="MULTIFUNCTIONAL TRYPTOPHAN BIOSYNTHESIS PROTEIN-RELATED"/>
    <property type="match status" value="1"/>
</dbReference>
<dbReference type="EMBL" id="JADAMT010000012">
    <property type="protein sequence ID" value="MBE2129152.1"/>
    <property type="molecule type" value="Genomic_DNA"/>
</dbReference>
<dbReference type="NCBIfam" id="TIGR00566">
    <property type="entry name" value="trpG_papA"/>
    <property type="match status" value="1"/>
</dbReference>
<dbReference type="InterPro" id="IPR029062">
    <property type="entry name" value="Class_I_gatase-like"/>
</dbReference>
<dbReference type="AlphaFoldDB" id="A0A2K4AJW6"/>
<dbReference type="Proteomes" id="UP000596960">
    <property type="component" value="Unassembled WGS sequence"/>
</dbReference>
<evidence type="ECO:0000313" key="5">
    <source>
        <dbReference type="EMBL" id="PNZ50372.1"/>
    </source>
</evidence>
<feature type="domain" description="Glutamine amidotransferase" evidence="2">
    <location>
        <begin position="3"/>
        <end position="188"/>
    </location>
</feature>
<gene>
    <name evidence="3" type="primary">pabA_1</name>
    <name evidence="5" type="ORF">CD116_03705</name>
    <name evidence="3" type="ORF">ERS140147_01547</name>
    <name evidence="4" type="ORF">ILQ21_08840</name>
</gene>
<dbReference type="RefSeq" id="WP_047530936.1">
    <property type="nucleotide sequence ID" value="NZ_CBCSFW010000006.1"/>
</dbReference>
<keyword evidence="3" id="KW-0032">Aminotransferase</keyword>
<dbReference type="GO" id="GO:0004049">
    <property type="term" value="F:anthranilate synthase activity"/>
    <property type="evidence" value="ECO:0007669"/>
    <property type="project" value="TreeGrafter"/>
</dbReference>
<evidence type="ECO:0000256" key="1">
    <source>
        <dbReference type="ARBA" id="ARBA00022962"/>
    </source>
</evidence>
<dbReference type="InterPro" id="IPR050472">
    <property type="entry name" value="Anth_synth/Amidotransfase"/>
</dbReference>
<dbReference type="SUPFAM" id="SSF52317">
    <property type="entry name" value="Class I glutamine amidotransferase-like"/>
    <property type="match status" value="1"/>
</dbReference>
<sequence length="197" mass="22380">MILVIDNNDSFTYNLIDYIKTQTKLPVEVIGIDSLVVEQMLNLAPQAIVISPGPGKPDDYPLLYKVIKYFHKQIPILGVCLGFQCIVSYFGGRIIHSHRPVHGHTTQLQHLGVGIFKDIPQNFNVMRYHSLIAEQQSFPKCLTITATNDENVIMGLEHQSYPTYGVQYHPESILSEYGYKQVELFLAKVCENSENRI</sequence>
<accession>A0A2K4AJW6</accession>
<dbReference type="PANTHER" id="PTHR43418:SF4">
    <property type="entry name" value="MULTIFUNCTIONAL TRYPTOPHAN BIOSYNTHESIS PROTEIN"/>
    <property type="match status" value="1"/>
</dbReference>
<evidence type="ECO:0000259" key="2">
    <source>
        <dbReference type="Pfam" id="PF00117"/>
    </source>
</evidence>
<reference evidence="5 7" key="2">
    <citation type="submission" date="2017-08" db="EMBL/GenBank/DDBJ databases">
        <title>Draft genome sequences of 64 type strains of genus Staph aureus.</title>
        <authorList>
            <person name="Cole K."/>
            <person name="Golubchik T."/>
            <person name="Russell J."/>
            <person name="Foster D."/>
            <person name="Llewelyn M."/>
            <person name="Wilson D."/>
            <person name="Crook D."/>
            <person name="Paul J."/>
        </authorList>
    </citation>
    <scope>NUCLEOTIDE SEQUENCE [LARGE SCALE GENOMIC DNA]</scope>
    <source>
        <strain evidence="5 7">DSM 28300</strain>
    </source>
</reference>
<evidence type="ECO:0000313" key="3">
    <source>
        <dbReference type="EMBL" id="CDR28415.1"/>
    </source>
</evidence>
<dbReference type="EMBL" id="CCEH01000012">
    <property type="protein sequence ID" value="CDR28415.1"/>
    <property type="molecule type" value="Genomic_DNA"/>
</dbReference>
<name>A0A2K4AJW6_9STAP</name>
<dbReference type="PRINTS" id="PR00099">
    <property type="entry name" value="CPSGATASE"/>
</dbReference>